<proteinExistence type="predicted"/>
<keyword evidence="4" id="KW-1185">Reference proteome</keyword>
<protein>
    <recommendedName>
        <fullName evidence="2">Carrier domain-containing protein</fullName>
    </recommendedName>
</protein>
<accession>A0A369QA53</accession>
<name>A0A369QA53_9SPHN</name>
<evidence type="ECO:0000313" key="4">
    <source>
        <dbReference type="Proteomes" id="UP000253727"/>
    </source>
</evidence>
<dbReference type="Proteomes" id="UP000253727">
    <property type="component" value="Unassembled WGS sequence"/>
</dbReference>
<evidence type="ECO:0000259" key="2">
    <source>
        <dbReference type="PROSITE" id="PS50075"/>
    </source>
</evidence>
<dbReference type="InterPro" id="IPR036736">
    <property type="entry name" value="ACP-like_sf"/>
</dbReference>
<dbReference type="EMBL" id="QBKA01000002">
    <property type="protein sequence ID" value="RDC60086.1"/>
    <property type="molecule type" value="Genomic_DNA"/>
</dbReference>
<evidence type="ECO:0000256" key="1">
    <source>
        <dbReference type="SAM" id="MobiDB-lite"/>
    </source>
</evidence>
<feature type="domain" description="Carrier" evidence="2">
    <location>
        <begin position="28"/>
        <end position="109"/>
    </location>
</feature>
<dbReference type="SUPFAM" id="SSF47336">
    <property type="entry name" value="ACP-like"/>
    <property type="match status" value="1"/>
</dbReference>
<dbReference type="Pfam" id="PF00550">
    <property type="entry name" value="PP-binding"/>
    <property type="match status" value="1"/>
</dbReference>
<organism evidence="3 4">
    <name type="scientific">Alteripontixanthobacter maritimus</name>
    <dbReference type="NCBI Taxonomy" id="2161824"/>
    <lineage>
        <taxon>Bacteria</taxon>
        <taxon>Pseudomonadati</taxon>
        <taxon>Pseudomonadota</taxon>
        <taxon>Alphaproteobacteria</taxon>
        <taxon>Sphingomonadales</taxon>
        <taxon>Erythrobacteraceae</taxon>
        <taxon>Alteripontixanthobacter</taxon>
    </lineage>
</organism>
<dbReference type="Gene3D" id="1.10.1200.10">
    <property type="entry name" value="ACP-like"/>
    <property type="match status" value="1"/>
</dbReference>
<sequence>MTAMSNSNTDTAATREPVAMPAVGQSRAEIDRLLRSVLCDVLGLDKADVDEFDADTGLFGHLPELDSMAVAGLLTEIEDRIDIVIEDDDVDGEMLETYGGLLAFTEGKVAER</sequence>
<feature type="region of interest" description="Disordered" evidence="1">
    <location>
        <begin position="1"/>
        <end position="20"/>
    </location>
</feature>
<gene>
    <name evidence="3" type="ORF">HME9302_01285</name>
</gene>
<comment type="caution">
    <text evidence="3">The sequence shown here is derived from an EMBL/GenBank/DDBJ whole genome shotgun (WGS) entry which is preliminary data.</text>
</comment>
<dbReference type="PROSITE" id="PS50075">
    <property type="entry name" value="CARRIER"/>
    <property type="match status" value="1"/>
</dbReference>
<reference evidence="3 4" key="1">
    <citation type="submission" date="2018-04" db="EMBL/GenBank/DDBJ databases">
        <title>Altererythrobacter sp. HME9302 genome sequencing and assembly.</title>
        <authorList>
            <person name="Kang H."/>
            <person name="Kim H."/>
            <person name="Joh K."/>
        </authorList>
    </citation>
    <scope>NUCLEOTIDE SEQUENCE [LARGE SCALE GENOMIC DNA]</scope>
    <source>
        <strain evidence="3 4">HME9302</strain>
    </source>
</reference>
<evidence type="ECO:0000313" key="3">
    <source>
        <dbReference type="EMBL" id="RDC60086.1"/>
    </source>
</evidence>
<feature type="compositionally biased region" description="Polar residues" evidence="1">
    <location>
        <begin position="1"/>
        <end position="12"/>
    </location>
</feature>
<dbReference type="AlphaFoldDB" id="A0A369QA53"/>
<dbReference type="InterPro" id="IPR009081">
    <property type="entry name" value="PP-bd_ACP"/>
</dbReference>